<sequence length="474" mass="49242">MWMVAADLAVGLAFLGAGAIPAGPFRQRLWIAAIGAAWLLGTLAPQANLLHQGLLIVALQTFPTGHLRGRAAWFLTVAAVVVTTGLVPQLGVAALFVLVVVTTGGRLYPSLSAVATAGALTVSWLVPRFPSLLGPELALLIYQLVLLLIAASFPLAARSVVQERRRLADRVLSDRAPQGLAAIAAVLADALDDPDLRVWSWPEAPEEEALSNRRRLRVNDDGVPVAVIDHDAAVLQDPPTARAAEAAVRLAAVNLRLRDLQIVRLRDLEAARARVVAAADDQRAAVAAELRNHLMALLTDARIELAGARRLGLAGDAEAAVAMVESSLATAAEEIDALVVGIPPARLGDGLLGPALLALTQRIPAEVALQYDAEAAADPALEAALYYVCSEALANVVKHAGVGRATITIQRQDGAVSAVIADDGRGGADPAGSGLTGLRDRLAAYDGRLRVDSPPGAGTTLTATVPLSRSSATV</sequence>
<name>A0A4R0JKY4_9ACTN</name>
<comment type="caution">
    <text evidence="9">The sequence shown here is derived from an EMBL/GenBank/DDBJ whole genome shotgun (WGS) entry which is preliminary data.</text>
</comment>
<keyword evidence="7" id="KW-0472">Membrane</keyword>
<evidence type="ECO:0000313" key="9">
    <source>
        <dbReference type="EMBL" id="TCC47813.1"/>
    </source>
</evidence>
<evidence type="ECO:0000259" key="8">
    <source>
        <dbReference type="SMART" id="SM00387"/>
    </source>
</evidence>
<keyword evidence="10" id="KW-1185">Reference proteome</keyword>
<evidence type="ECO:0000256" key="1">
    <source>
        <dbReference type="ARBA" id="ARBA00000085"/>
    </source>
</evidence>
<evidence type="ECO:0000256" key="2">
    <source>
        <dbReference type="ARBA" id="ARBA00012438"/>
    </source>
</evidence>
<dbReference type="InterPro" id="IPR050482">
    <property type="entry name" value="Sensor_HK_TwoCompSys"/>
</dbReference>
<dbReference type="InterPro" id="IPR003594">
    <property type="entry name" value="HATPase_dom"/>
</dbReference>
<feature type="region of interest" description="Disordered" evidence="6">
    <location>
        <begin position="455"/>
        <end position="474"/>
    </location>
</feature>
<dbReference type="EMBL" id="SJKD01000005">
    <property type="protein sequence ID" value="TCC47813.1"/>
    <property type="molecule type" value="Genomic_DNA"/>
</dbReference>
<dbReference type="EC" id="2.7.13.3" evidence="2"/>
<evidence type="ECO:0000256" key="4">
    <source>
        <dbReference type="ARBA" id="ARBA00022777"/>
    </source>
</evidence>
<reference evidence="9 10" key="1">
    <citation type="submission" date="2019-02" db="EMBL/GenBank/DDBJ databases">
        <title>Kribbella capetownensis sp. nov. and Kribbella speibonae sp. nov., isolated from soil.</title>
        <authorList>
            <person name="Curtis S.M."/>
            <person name="Norton I."/>
            <person name="Everest G.J."/>
            <person name="Meyers P.R."/>
        </authorList>
    </citation>
    <scope>NUCLEOTIDE SEQUENCE [LARGE SCALE GENOMIC DNA]</scope>
    <source>
        <strain evidence="9 10">YM53</strain>
    </source>
</reference>
<proteinExistence type="predicted"/>
<feature type="transmembrane region" description="Helical" evidence="7">
    <location>
        <begin position="29"/>
        <end position="50"/>
    </location>
</feature>
<organism evidence="9 10">
    <name type="scientific">Kribbella capetownensis</name>
    <dbReference type="NCBI Taxonomy" id="1572659"/>
    <lineage>
        <taxon>Bacteria</taxon>
        <taxon>Bacillati</taxon>
        <taxon>Actinomycetota</taxon>
        <taxon>Actinomycetes</taxon>
        <taxon>Propionibacteriales</taxon>
        <taxon>Kribbellaceae</taxon>
        <taxon>Kribbella</taxon>
    </lineage>
</organism>
<dbReference type="OrthoDB" id="5242012at2"/>
<dbReference type="PANTHER" id="PTHR24421:SF10">
    <property type="entry name" value="NITRATE_NITRITE SENSOR PROTEIN NARQ"/>
    <property type="match status" value="1"/>
</dbReference>
<feature type="domain" description="Histidine kinase/HSP90-like ATPase" evidence="8">
    <location>
        <begin position="380"/>
        <end position="469"/>
    </location>
</feature>
<dbReference type="Proteomes" id="UP000293342">
    <property type="component" value="Unassembled WGS sequence"/>
</dbReference>
<dbReference type="CDD" id="cd16917">
    <property type="entry name" value="HATPase_UhpB-NarQ-NarX-like"/>
    <property type="match status" value="1"/>
</dbReference>
<dbReference type="Pfam" id="PF02518">
    <property type="entry name" value="HATPase_c"/>
    <property type="match status" value="1"/>
</dbReference>
<evidence type="ECO:0000256" key="6">
    <source>
        <dbReference type="SAM" id="MobiDB-lite"/>
    </source>
</evidence>
<dbReference type="SMART" id="SM00387">
    <property type="entry name" value="HATPase_c"/>
    <property type="match status" value="1"/>
</dbReference>
<feature type="transmembrane region" description="Helical" evidence="7">
    <location>
        <begin position="71"/>
        <end position="101"/>
    </location>
</feature>
<dbReference type="GO" id="GO:0000160">
    <property type="term" value="P:phosphorelay signal transduction system"/>
    <property type="evidence" value="ECO:0007669"/>
    <property type="project" value="UniProtKB-KW"/>
</dbReference>
<dbReference type="GO" id="GO:0004673">
    <property type="term" value="F:protein histidine kinase activity"/>
    <property type="evidence" value="ECO:0007669"/>
    <property type="project" value="UniProtKB-EC"/>
</dbReference>
<gene>
    <name evidence="9" type="ORF">E0H75_24005</name>
</gene>
<dbReference type="Gene3D" id="3.30.565.10">
    <property type="entry name" value="Histidine kinase-like ATPase, C-terminal domain"/>
    <property type="match status" value="1"/>
</dbReference>
<accession>A0A4R0JKY4</accession>
<dbReference type="SUPFAM" id="SSF55874">
    <property type="entry name" value="ATPase domain of HSP90 chaperone/DNA topoisomerase II/histidine kinase"/>
    <property type="match status" value="1"/>
</dbReference>
<dbReference type="PANTHER" id="PTHR24421">
    <property type="entry name" value="NITRATE/NITRITE SENSOR PROTEIN NARX-RELATED"/>
    <property type="match status" value="1"/>
</dbReference>
<keyword evidence="7" id="KW-1133">Transmembrane helix</keyword>
<comment type="catalytic activity">
    <reaction evidence="1">
        <text>ATP + protein L-histidine = ADP + protein N-phospho-L-histidine.</text>
        <dbReference type="EC" id="2.7.13.3"/>
    </reaction>
</comment>
<keyword evidence="7" id="KW-0812">Transmembrane</keyword>
<evidence type="ECO:0000256" key="3">
    <source>
        <dbReference type="ARBA" id="ARBA00022679"/>
    </source>
</evidence>
<feature type="compositionally biased region" description="Polar residues" evidence="6">
    <location>
        <begin position="459"/>
        <end position="474"/>
    </location>
</feature>
<dbReference type="AlphaFoldDB" id="A0A4R0JKY4"/>
<keyword evidence="4" id="KW-0418">Kinase</keyword>
<evidence type="ECO:0000313" key="10">
    <source>
        <dbReference type="Proteomes" id="UP000293342"/>
    </source>
</evidence>
<evidence type="ECO:0000256" key="7">
    <source>
        <dbReference type="SAM" id="Phobius"/>
    </source>
</evidence>
<keyword evidence="3" id="KW-0808">Transferase</keyword>
<protein>
    <recommendedName>
        <fullName evidence="2">histidine kinase</fullName>
        <ecNumber evidence="2">2.7.13.3</ecNumber>
    </recommendedName>
</protein>
<keyword evidence="5" id="KW-0902">Two-component regulatory system</keyword>
<feature type="transmembrane region" description="Helical" evidence="7">
    <location>
        <begin position="138"/>
        <end position="157"/>
    </location>
</feature>
<evidence type="ECO:0000256" key="5">
    <source>
        <dbReference type="ARBA" id="ARBA00023012"/>
    </source>
</evidence>
<feature type="transmembrane region" description="Helical" evidence="7">
    <location>
        <begin position="107"/>
        <end position="126"/>
    </location>
</feature>
<dbReference type="InterPro" id="IPR036890">
    <property type="entry name" value="HATPase_C_sf"/>
</dbReference>
<dbReference type="RefSeq" id="WP_131515875.1">
    <property type="nucleotide sequence ID" value="NZ_SJKD01000005.1"/>
</dbReference>